<protein>
    <submittedName>
        <fullName evidence="2">Uncharacterized protein</fullName>
    </submittedName>
</protein>
<evidence type="ECO:0000313" key="2">
    <source>
        <dbReference type="EMBL" id="QOY52424.1"/>
    </source>
</evidence>
<organism evidence="2 3">
    <name type="scientific">Candidatus Sulfurimonas baltica</name>
    <dbReference type="NCBI Taxonomy" id="2740404"/>
    <lineage>
        <taxon>Bacteria</taxon>
        <taxon>Pseudomonadati</taxon>
        <taxon>Campylobacterota</taxon>
        <taxon>Epsilonproteobacteria</taxon>
        <taxon>Campylobacterales</taxon>
        <taxon>Sulfurimonadaceae</taxon>
        <taxon>Sulfurimonas</taxon>
    </lineage>
</organism>
<sequence>MKTVVFVIMTFFMFSPLGASSDTLKKKEFVLDIFANDFIDIEPINFGNFVFKIDISNSLLELENRSEKNSSLINRVVFWVNYEF</sequence>
<name>A0A7S7RND5_9BACT</name>
<dbReference type="RefSeq" id="WP_194370464.1">
    <property type="nucleotide sequence ID" value="NZ_CP054492.1"/>
</dbReference>
<keyword evidence="3" id="KW-1185">Reference proteome</keyword>
<gene>
    <name evidence="2" type="ORF">HUE88_01630</name>
</gene>
<dbReference type="Proteomes" id="UP000593994">
    <property type="component" value="Chromosome"/>
</dbReference>
<evidence type="ECO:0000313" key="3">
    <source>
        <dbReference type="Proteomes" id="UP000593994"/>
    </source>
</evidence>
<reference evidence="2 3" key="1">
    <citation type="submission" date="2020-05" db="EMBL/GenBank/DDBJ databases">
        <title>Sulfurimonas marisnigri, sp. nov., and Sulfurimonas baltica, sp. nov., manganese oxide reducing chemolithoautotrophs of the class Epsilonproteobacteria isolated from the pelagic redoxclines of the Black and Baltic Seas and emended description of the genus Sulfurimonas.</title>
        <authorList>
            <person name="Henkel J.V."/>
            <person name="Laudan C."/>
            <person name="Werner J."/>
            <person name="Neu T."/>
            <person name="Plewe S."/>
            <person name="Sproer C."/>
            <person name="Bunk B."/>
            <person name="Schulz-Vogt H.N."/>
        </authorList>
    </citation>
    <scope>NUCLEOTIDE SEQUENCE [LARGE SCALE GENOMIC DNA]</scope>
    <source>
        <strain evidence="2 3">GD2</strain>
    </source>
</reference>
<dbReference type="EMBL" id="CP054492">
    <property type="protein sequence ID" value="QOY52424.1"/>
    <property type="molecule type" value="Genomic_DNA"/>
</dbReference>
<dbReference type="AlphaFoldDB" id="A0A7S7RND5"/>
<feature type="signal peptide" evidence="1">
    <location>
        <begin position="1"/>
        <end position="19"/>
    </location>
</feature>
<feature type="chain" id="PRO_5032576361" evidence="1">
    <location>
        <begin position="20"/>
        <end position="84"/>
    </location>
</feature>
<evidence type="ECO:0000256" key="1">
    <source>
        <dbReference type="SAM" id="SignalP"/>
    </source>
</evidence>
<proteinExistence type="predicted"/>
<dbReference type="KEGG" id="sbal:HUE88_01630"/>
<keyword evidence="1" id="KW-0732">Signal</keyword>
<accession>A0A7S7RND5</accession>